<dbReference type="Gene3D" id="2.60.120.290">
    <property type="entry name" value="Spermadhesin, CUB domain"/>
    <property type="match status" value="2"/>
</dbReference>
<keyword evidence="6" id="KW-1133">Transmembrane helix</keyword>
<feature type="domain" description="CUB" evidence="14">
    <location>
        <begin position="49"/>
        <end position="138"/>
    </location>
</feature>
<dbReference type="InterPro" id="IPR036055">
    <property type="entry name" value="LDL_receptor-like_sf"/>
</dbReference>
<evidence type="ECO:0000313" key="17">
    <source>
        <dbReference type="RefSeq" id="XP_031440720.1"/>
    </source>
</evidence>
<feature type="compositionally biased region" description="Low complexity" evidence="12">
    <location>
        <begin position="625"/>
        <end position="640"/>
    </location>
</feature>
<feature type="disulfide bond" evidence="11">
    <location>
        <begin position="461"/>
        <end position="476"/>
    </location>
</feature>
<keyword evidence="7" id="KW-0472">Membrane</keyword>
<name>A0A6P8GND1_CLUHA</name>
<feature type="compositionally biased region" description="Pro residues" evidence="12">
    <location>
        <begin position="680"/>
        <end position="693"/>
    </location>
</feature>
<gene>
    <name evidence="16 17" type="primary">lrp10</name>
</gene>
<dbReference type="GeneTree" id="ENSGT00940000160783"/>
<dbReference type="PROSITE" id="PS01209">
    <property type="entry name" value="LDLRA_1"/>
    <property type="match status" value="1"/>
</dbReference>
<dbReference type="GO" id="GO:0005886">
    <property type="term" value="C:plasma membrane"/>
    <property type="evidence" value="ECO:0007669"/>
    <property type="project" value="TreeGrafter"/>
</dbReference>
<keyword evidence="5" id="KW-0677">Repeat</keyword>
<dbReference type="GO" id="GO:0005041">
    <property type="term" value="F:low-density lipoprotein particle receptor activity"/>
    <property type="evidence" value="ECO:0007669"/>
    <property type="project" value="TreeGrafter"/>
</dbReference>
<dbReference type="CDD" id="cd00041">
    <property type="entry name" value="CUB"/>
    <property type="match status" value="1"/>
</dbReference>
<dbReference type="RefSeq" id="XP_031440719.1">
    <property type="nucleotide sequence ID" value="XM_031584859.2"/>
</dbReference>
<feature type="domain" description="CUB" evidence="14">
    <location>
        <begin position="244"/>
        <end position="350"/>
    </location>
</feature>
<feature type="disulfide bond" evidence="11">
    <location>
        <begin position="449"/>
        <end position="467"/>
    </location>
</feature>
<feature type="compositionally biased region" description="Low complexity" evidence="12">
    <location>
        <begin position="659"/>
        <end position="679"/>
    </location>
</feature>
<protein>
    <submittedName>
        <fullName evidence="16 17">Low-density lipoprotein receptor-related protein 10 isoform X1</fullName>
    </submittedName>
</protein>
<feature type="disulfide bond" evidence="11">
    <location>
        <begin position="142"/>
        <end position="154"/>
    </location>
</feature>
<evidence type="ECO:0000256" key="5">
    <source>
        <dbReference type="ARBA" id="ARBA00022737"/>
    </source>
</evidence>
<feature type="disulfide bond" evidence="11">
    <location>
        <begin position="149"/>
        <end position="167"/>
    </location>
</feature>
<feature type="compositionally biased region" description="Low complexity" evidence="12">
    <location>
        <begin position="735"/>
        <end position="746"/>
    </location>
</feature>
<dbReference type="PANTHER" id="PTHR24270">
    <property type="entry name" value="LOW-DENSITY LIPOPROTEIN RECEPTOR-RELATED"/>
    <property type="match status" value="1"/>
</dbReference>
<keyword evidence="4" id="KW-0812">Transmembrane</keyword>
<dbReference type="Proteomes" id="UP000515152">
    <property type="component" value="Chromosome 18"/>
</dbReference>
<feature type="chain" id="PRO_5044652960" evidence="13">
    <location>
        <begin position="20"/>
        <end position="770"/>
    </location>
</feature>
<feature type="disulfide bond" evidence="11">
    <location>
        <begin position="424"/>
        <end position="439"/>
    </location>
</feature>
<accession>A0A6P8GND1</accession>
<dbReference type="PROSITE" id="PS01180">
    <property type="entry name" value="CUB"/>
    <property type="match status" value="2"/>
</dbReference>
<dbReference type="RefSeq" id="XP_031440720.1">
    <property type="nucleotide sequence ID" value="XM_031584860.2"/>
</dbReference>
<comment type="subcellular location">
    <subcellularLocation>
        <location evidence="10">Membrane</location>
        <location evidence="10">Coated pit</location>
    </subcellularLocation>
    <subcellularLocation>
        <location evidence="1">Membrane</location>
        <topology evidence="1">Single-pass membrane protein</topology>
    </subcellularLocation>
</comment>
<dbReference type="Gene3D" id="4.10.400.10">
    <property type="entry name" value="Low-density Lipoprotein Receptor"/>
    <property type="match status" value="3"/>
</dbReference>
<comment type="caution">
    <text evidence="11">Lacks conserved residue(s) required for the propagation of feature annotation.</text>
</comment>
<dbReference type="Pfam" id="PF00431">
    <property type="entry name" value="CUB"/>
    <property type="match status" value="1"/>
</dbReference>
<dbReference type="CDD" id="cd00112">
    <property type="entry name" value="LDLa"/>
    <property type="match status" value="3"/>
</dbReference>
<dbReference type="InterPro" id="IPR023415">
    <property type="entry name" value="LDLR_class-A_CS"/>
</dbReference>
<feature type="compositionally biased region" description="Acidic residues" evidence="12">
    <location>
        <begin position="760"/>
        <end position="770"/>
    </location>
</feature>
<keyword evidence="9" id="KW-0168">Coated pit</keyword>
<evidence type="ECO:0000256" key="1">
    <source>
        <dbReference type="ARBA" id="ARBA00004167"/>
    </source>
</evidence>
<dbReference type="InterPro" id="IPR050685">
    <property type="entry name" value="LDLR"/>
</dbReference>
<dbReference type="InterPro" id="IPR000859">
    <property type="entry name" value="CUB_dom"/>
</dbReference>
<dbReference type="SMART" id="SM00192">
    <property type="entry name" value="LDLa"/>
    <property type="match status" value="4"/>
</dbReference>
<feature type="region of interest" description="Disordered" evidence="12">
    <location>
        <begin position="658"/>
        <end position="770"/>
    </location>
</feature>
<feature type="region of interest" description="Disordered" evidence="12">
    <location>
        <begin position="601"/>
        <end position="646"/>
    </location>
</feature>
<dbReference type="PRINTS" id="PR00261">
    <property type="entry name" value="LDLRECEPTOR"/>
</dbReference>
<evidence type="ECO:0000256" key="4">
    <source>
        <dbReference type="ARBA" id="ARBA00022692"/>
    </source>
</evidence>
<dbReference type="GO" id="GO:0005905">
    <property type="term" value="C:clathrin-coated pit"/>
    <property type="evidence" value="ECO:0007669"/>
    <property type="project" value="UniProtKB-KW"/>
</dbReference>
<evidence type="ECO:0000256" key="2">
    <source>
        <dbReference type="ARBA" id="ARBA00009939"/>
    </source>
</evidence>
<dbReference type="GO" id="GO:0006897">
    <property type="term" value="P:endocytosis"/>
    <property type="evidence" value="ECO:0007669"/>
    <property type="project" value="UniProtKB-KW"/>
</dbReference>
<evidence type="ECO:0000256" key="7">
    <source>
        <dbReference type="ARBA" id="ARBA00023136"/>
    </source>
</evidence>
<dbReference type="PROSITE" id="PS50068">
    <property type="entry name" value="LDLRA_2"/>
    <property type="match status" value="3"/>
</dbReference>
<dbReference type="SUPFAM" id="SSF49854">
    <property type="entry name" value="Spermadhesin, CUB domain"/>
    <property type="match status" value="2"/>
</dbReference>
<dbReference type="GeneID" id="105895552"/>
<reference evidence="16 17" key="1">
    <citation type="submission" date="2025-04" db="UniProtKB">
        <authorList>
            <consortium name="RefSeq"/>
        </authorList>
    </citation>
    <scope>IDENTIFICATION</scope>
</reference>
<keyword evidence="13" id="KW-0732">Signal</keyword>
<evidence type="ECO:0000259" key="14">
    <source>
        <dbReference type="PROSITE" id="PS01180"/>
    </source>
</evidence>
<feature type="disulfide bond" evidence="11">
    <location>
        <begin position="442"/>
        <end position="454"/>
    </location>
</feature>
<dbReference type="InterPro" id="IPR035914">
    <property type="entry name" value="Sperma_CUB_dom_sf"/>
</dbReference>
<dbReference type="PANTHER" id="PTHR24270:SF17">
    <property type="entry name" value="LOW-DENSITY LIPOPROTEIN RECEPTOR-RELATED PROTEIN 10"/>
    <property type="match status" value="1"/>
</dbReference>
<evidence type="ECO:0000256" key="13">
    <source>
        <dbReference type="SAM" id="SignalP"/>
    </source>
</evidence>
<evidence type="ECO:0000256" key="8">
    <source>
        <dbReference type="ARBA" id="ARBA00023157"/>
    </source>
</evidence>
<evidence type="ECO:0000256" key="6">
    <source>
        <dbReference type="ARBA" id="ARBA00022989"/>
    </source>
</evidence>
<evidence type="ECO:0000256" key="3">
    <source>
        <dbReference type="ARBA" id="ARBA00022583"/>
    </source>
</evidence>
<proteinExistence type="inferred from homology"/>
<feature type="compositionally biased region" description="Polar residues" evidence="12">
    <location>
        <begin position="611"/>
        <end position="622"/>
    </location>
</feature>
<comment type="similarity">
    <text evidence="2">Belongs to the LDLR family.</text>
</comment>
<keyword evidence="3" id="KW-0254">Endocytosis</keyword>
<keyword evidence="15" id="KW-1185">Reference proteome</keyword>
<dbReference type="SUPFAM" id="SSF57424">
    <property type="entry name" value="LDL receptor-like module"/>
    <property type="match status" value="2"/>
</dbReference>
<feature type="compositionally biased region" description="Low complexity" evidence="12">
    <location>
        <begin position="707"/>
        <end position="725"/>
    </location>
</feature>
<dbReference type="KEGG" id="char:105895552"/>
<evidence type="ECO:0000313" key="16">
    <source>
        <dbReference type="RefSeq" id="XP_031440719.1"/>
    </source>
</evidence>
<evidence type="ECO:0000256" key="12">
    <source>
        <dbReference type="SAM" id="MobiDB-lite"/>
    </source>
</evidence>
<dbReference type="AlphaFoldDB" id="A0A6P8GND1"/>
<keyword evidence="16 17" id="KW-0675">Receptor</keyword>
<evidence type="ECO:0000313" key="15">
    <source>
        <dbReference type="Proteomes" id="UP000515152"/>
    </source>
</evidence>
<dbReference type="InterPro" id="IPR002172">
    <property type="entry name" value="LDrepeatLR_classA_rpt"/>
</dbReference>
<keyword evidence="16 17" id="KW-0449">Lipoprotein</keyword>
<keyword evidence="8 11" id="KW-1015">Disulfide bond</keyword>
<evidence type="ECO:0000256" key="9">
    <source>
        <dbReference type="ARBA" id="ARBA00023176"/>
    </source>
</evidence>
<dbReference type="SMART" id="SM00042">
    <property type="entry name" value="CUB"/>
    <property type="match status" value="2"/>
</dbReference>
<evidence type="ECO:0000256" key="11">
    <source>
        <dbReference type="PROSITE-ProRule" id="PRU00124"/>
    </source>
</evidence>
<sequence>MSVSINLWVLNMLFLTVYSNLELASSSVHFERSLKILRERQGEIHSSTPHHSWSPRPINCSWMILAAPGEPVIISFSQFSVRCGRDWITITSSTGKPVSLCGLQRPGPIELTEGNVTVTHHFFSRYSTSGFHLAYMRGSAPCSRGEFRCLTGHCVPLTWRCNGQTECLGEGGSLGEVDRGYLGSDEQDCEYEDYDNLDRNTIRITTSTLTTTTTTSPTTSARIDGRWQLRRGPDMMPGPHNGTCGGVLHSFYGSFWPAAWIVPPQECVWTVDPQDRRPLHLQLPMLELGPGDTINITDQRHGAGNLIKTITCVSNYKAVEVESRTGVLSLIYRTMPASEGRGFNATYRIAGYCLPWEGVCGGSEGGGCYTQKQQCDGHWDCAATGRDEEGCWGCPRGHFPCGAPGMPHSGHYGRPICFTLKDRCNYQLNCVDGSDERECTICQPGTFHCDTDRCVVESWRCDGQADCKDGTDEMNCTLTLPRKVITAATVGSLVCGLLLVIAMGCTCKLYSLRTREYSMFAPISRQEAEFIQQQAPPSYGQLIAQGIIPPVEDFPTENPNETTSLSLRSILQLLRADNSSSPRRRRRPRFIRRAVRRLRRWGLMPRPAPRPSQNASSSSNPTEAPPAGSEPSQSSPGGSAVARESTTQHLPLKAGLISQGEQQQQPQQQQPQPQQASQLPVPPHAPVVPPAPEPSRSLPVTAPPSSPSLSSILHSLGISISLFRPSPAPSPPSLPLSASPSFSSSSSEDEVLLIPLSEDANSDDDVPMLT</sequence>
<feature type="signal peptide" evidence="13">
    <location>
        <begin position="1"/>
        <end position="19"/>
    </location>
</feature>
<organism evidence="15 16">
    <name type="scientific">Clupea harengus</name>
    <name type="common">Atlantic herring</name>
    <dbReference type="NCBI Taxonomy" id="7950"/>
    <lineage>
        <taxon>Eukaryota</taxon>
        <taxon>Metazoa</taxon>
        <taxon>Chordata</taxon>
        <taxon>Craniata</taxon>
        <taxon>Vertebrata</taxon>
        <taxon>Euteleostomi</taxon>
        <taxon>Actinopterygii</taxon>
        <taxon>Neopterygii</taxon>
        <taxon>Teleostei</taxon>
        <taxon>Clupei</taxon>
        <taxon>Clupeiformes</taxon>
        <taxon>Clupeoidei</taxon>
        <taxon>Clupeidae</taxon>
        <taxon>Clupea</taxon>
    </lineage>
</organism>
<dbReference type="Pfam" id="PF00057">
    <property type="entry name" value="Ldl_recept_a"/>
    <property type="match status" value="2"/>
</dbReference>
<dbReference type="CTD" id="26020"/>
<evidence type="ECO:0000256" key="10">
    <source>
        <dbReference type="ARBA" id="ARBA00037878"/>
    </source>
</evidence>